<accession>A0A7W9FQ22</accession>
<reference evidence="2 3" key="1">
    <citation type="submission" date="2020-08" db="EMBL/GenBank/DDBJ databases">
        <title>Genomic Encyclopedia of Type Strains, Phase IV (KMG-IV): sequencing the most valuable type-strain genomes for metagenomic binning, comparative biology and taxonomic classification.</title>
        <authorList>
            <person name="Goeker M."/>
        </authorList>
    </citation>
    <scope>NUCLEOTIDE SEQUENCE [LARGE SCALE GENOMIC DNA]</scope>
    <source>
        <strain evidence="2 3">DSM 16268</strain>
    </source>
</reference>
<keyword evidence="2" id="KW-0808">Transferase</keyword>
<dbReference type="PANTHER" id="PTHR12526">
    <property type="entry name" value="GLYCOSYLTRANSFERASE"/>
    <property type="match status" value="1"/>
</dbReference>
<dbReference type="EMBL" id="JACHOO010000010">
    <property type="protein sequence ID" value="MBB5754780.1"/>
    <property type="molecule type" value="Genomic_DNA"/>
</dbReference>
<comment type="caution">
    <text evidence="2">The sequence shown here is derived from an EMBL/GenBank/DDBJ whole genome shotgun (WGS) entry which is preliminary data.</text>
</comment>
<dbReference type="Pfam" id="PF13692">
    <property type="entry name" value="Glyco_trans_1_4"/>
    <property type="match status" value="1"/>
</dbReference>
<dbReference type="AlphaFoldDB" id="A0A7W9FQ22"/>
<protein>
    <submittedName>
        <fullName evidence="2">Glycosyltransferase involved in cell wall biosynthesis</fullName>
    </submittedName>
</protein>
<proteinExistence type="predicted"/>
<dbReference type="InterPro" id="IPR028098">
    <property type="entry name" value="Glyco_trans_4-like_N"/>
</dbReference>
<dbReference type="Gene3D" id="3.40.50.2000">
    <property type="entry name" value="Glycogen Phosphorylase B"/>
    <property type="match status" value="2"/>
</dbReference>
<evidence type="ECO:0000259" key="1">
    <source>
        <dbReference type="Pfam" id="PF13439"/>
    </source>
</evidence>
<dbReference type="RefSeq" id="WP_343061217.1">
    <property type="nucleotide sequence ID" value="NZ_JACHOO010000010.1"/>
</dbReference>
<dbReference type="SUPFAM" id="SSF53756">
    <property type="entry name" value="UDP-Glycosyltransferase/glycogen phosphorylase"/>
    <property type="match status" value="1"/>
</dbReference>
<keyword evidence="3" id="KW-1185">Reference proteome</keyword>
<sequence length="377" mass="39829">MGKDERLRIVHCFRNPVGGLFRHVRDLAVAQAEAGHAVGLVYDSSTGGAYEDRLVAAIRNHLALGIARVPMRRQIAPSDIATAIRLFRRIRALGPDVIHAHGAKGGAYGRVIGTLLRVSGSRVARIYTPHGGSLHYDAGTASGWAYHRLERLLEAMTDGLIFVSRYEADAYRDKVGAPRPPVTIVPNGLAAAEFEPVATAPDAADFLFIGMMRDLKGPDLFIEAMRLLHANGLAPTAHMVGDGDGLPRYRAIVEAAGLGEAIRFHPAMPARAAFAMARAVVVPSRAEAMPYIVLEALAAGRPTVATAVGGIPEIFAGRADALVPPGDAMALAAAMAELLDAPAASRDTAEALRESVRTRFSIAAMTAAVAGAYRGAR</sequence>
<name>A0A7W9FQ22_9HYPH</name>
<gene>
    <name evidence="2" type="ORF">GGQ63_003872</name>
</gene>
<evidence type="ECO:0000313" key="2">
    <source>
        <dbReference type="EMBL" id="MBB5754780.1"/>
    </source>
</evidence>
<feature type="domain" description="Glycosyltransferase subfamily 4-like N-terminal" evidence="1">
    <location>
        <begin position="17"/>
        <end position="189"/>
    </location>
</feature>
<organism evidence="2 3">
    <name type="scientific">Prosthecomicrobium pneumaticum</name>
    <dbReference type="NCBI Taxonomy" id="81895"/>
    <lineage>
        <taxon>Bacteria</taxon>
        <taxon>Pseudomonadati</taxon>
        <taxon>Pseudomonadota</taxon>
        <taxon>Alphaproteobacteria</taxon>
        <taxon>Hyphomicrobiales</taxon>
        <taxon>Kaistiaceae</taxon>
        <taxon>Prosthecomicrobium</taxon>
    </lineage>
</organism>
<evidence type="ECO:0000313" key="3">
    <source>
        <dbReference type="Proteomes" id="UP000523821"/>
    </source>
</evidence>
<dbReference type="GO" id="GO:0016757">
    <property type="term" value="F:glycosyltransferase activity"/>
    <property type="evidence" value="ECO:0007669"/>
    <property type="project" value="UniProtKB-ARBA"/>
</dbReference>
<dbReference type="Pfam" id="PF13439">
    <property type="entry name" value="Glyco_transf_4"/>
    <property type="match status" value="1"/>
</dbReference>
<dbReference type="Proteomes" id="UP000523821">
    <property type="component" value="Unassembled WGS sequence"/>
</dbReference>